<gene>
    <name evidence="1" type="ORF">RM528_36470</name>
</gene>
<evidence type="ECO:0000313" key="1">
    <source>
        <dbReference type="EMBL" id="MDT0407338.1"/>
    </source>
</evidence>
<protein>
    <submittedName>
        <fullName evidence="1">Uncharacterized protein</fullName>
    </submittedName>
</protein>
<feature type="non-terminal residue" evidence="1">
    <location>
        <position position="134"/>
    </location>
</feature>
<proteinExistence type="predicted"/>
<comment type="caution">
    <text evidence="1">The sequence shown here is derived from an EMBL/GenBank/DDBJ whole genome shotgun (WGS) entry which is preliminary data.</text>
</comment>
<accession>A0ABU2QSB9</accession>
<evidence type="ECO:0000313" key="2">
    <source>
        <dbReference type="Proteomes" id="UP001180503"/>
    </source>
</evidence>
<name>A0ABU2QSB9_9ACTN</name>
<feature type="non-terminal residue" evidence="1">
    <location>
        <position position="1"/>
    </location>
</feature>
<dbReference type="EMBL" id="JAVRFB010000592">
    <property type="protein sequence ID" value="MDT0407338.1"/>
    <property type="molecule type" value="Genomic_DNA"/>
</dbReference>
<sequence>ILIGLALVAIIAVSVVGTVLVLRPDSGGGNGSSNTANGASEFASANDTGPANIITEDPTCEAWTNISHDMDVAVPEWDRQDYKVPATKWTAEERIVFQKQGDMLTGVMSKVANLAKQTPHRVMRELYGQFNAYA</sequence>
<organism evidence="1 2">
    <name type="scientific">Streptomyces edwardsiae</name>
    <dbReference type="NCBI Taxonomy" id="3075527"/>
    <lineage>
        <taxon>Bacteria</taxon>
        <taxon>Bacillati</taxon>
        <taxon>Actinomycetota</taxon>
        <taxon>Actinomycetes</taxon>
        <taxon>Kitasatosporales</taxon>
        <taxon>Streptomycetaceae</taxon>
        <taxon>Streptomyces</taxon>
    </lineage>
</organism>
<reference evidence="2" key="1">
    <citation type="submission" date="2023-07" db="EMBL/GenBank/DDBJ databases">
        <title>30 novel species of actinomycetes from the DSMZ collection.</title>
        <authorList>
            <person name="Nouioui I."/>
        </authorList>
    </citation>
    <scope>NUCLEOTIDE SEQUENCE [LARGE SCALE GENOMIC DNA]</scope>
    <source>
        <strain evidence="2">DSM 41635</strain>
    </source>
</reference>
<dbReference type="Proteomes" id="UP001180503">
    <property type="component" value="Unassembled WGS sequence"/>
</dbReference>
<dbReference type="RefSeq" id="WP_311711935.1">
    <property type="nucleotide sequence ID" value="NZ_JAVRFB010000592.1"/>
</dbReference>